<feature type="domain" description="Peptidase A1" evidence="10">
    <location>
        <begin position="90"/>
        <end position="434"/>
    </location>
</feature>
<keyword evidence="5 9" id="KW-0732">Signal</keyword>
<dbReference type="Proteomes" id="UP001632038">
    <property type="component" value="Unassembled WGS sequence"/>
</dbReference>
<evidence type="ECO:0000313" key="11">
    <source>
        <dbReference type="EMBL" id="KAL3622839.1"/>
    </source>
</evidence>
<dbReference type="PROSITE" id="PS51767">
    <property type="entry name" value="PEPTIDASE_A1"/>
    <property type="match status" value="1"/>
</dbReference>
<evidence type="ECO:0000256" key="2">
    <source>
        <dbReference type="ARBA" id="ARBA00007447"/>
    </source>
</evidence>
<evidence type="ECO:0000256" key="6">
    <source>
        <dbReference type="ARBA" id="ARBA00022750"/>
    </source>
</evidence>
<dbReference type="InterPro" id="IPR021109">
    <property type="entry name" value="Peptidase_aspartic_dom_sf"/>
</dbReference>
<name>A0ABD3C0M2_9LAMI</name>
<dbReference type="PANTHER" id="PTHR47967:SF125">
    <property type="entry name" value="PEPTIDASE A1 DOMAIN-CONTAINING PROTEIN"/>
    <property type="match status" value="1"/>
</dbReference>
<dbReference type="Pfam" id="PF14543">
    <property type="entry name" value="TAXi_N"/>
    <property type="match status" value="1"/>
</dbReference>
<keyword evidence="7" id="KW-0378">Hydrolase</keyword>
<evidence type="ECO:0000313" key="13">
    <source>
        <dbReference type="Proteomes" id="UP001632038"/>
    </source>
</evidence>
<protein>
    <recommendedName>
        <fullName evidence="10">Peptidase A1 domain-containing protein</fullName>
    </recommendedName>
</protein>
<feature type="chain" id="PRO_5044724674" description="Peptidase A1 domain-containing protein" evidence="9">
    <location>
        <begin position="27"/>
        <end position="441"/>
    </location>
</feature>
<keyword evidence="3" id="KW-0964">Secreted</keyword>
<dbReference type="InterPro" id="IPR033121">
    <property type="entry name" value="PEPTIDASE_A1"/>
</dbReference>
<evidence type="ECO:0000256" key="1">
    <source>
        <dbReference type="ARBA" id="ARBA00004613"/>
    </source>
</evidence>
<reference evidence="11" key="1">
    <citation type="journal article" date="2024" name="IScience">
        <title>Strigolactones Initiate the Formation of Haustorium-like Structures in Castilleja.</title>
        <authorList>
            <person name="Buerger M."/>
            <person name="Peterson D."/>
            <person name="Chory J."/>
        </authorList>
    </citation>
    <scope>NUCLEOTIDE SEQUENCE</scope>
    <source>
        <strain evidence="11">Tecolote</strain>
        <tissue evidence="11">Flower</tissue>
    </source>
</reference>
<evidence type="ECO:0000256" key="5">
    <source>
        <dbReference type="ARBA" id="ARBA00022729"/>
    </source>
</evidence>
<comment type="caution">
    <text evidence="11">The sequence shown here is derived from an EMBL/GenBank/DDBJ whole genome shotgun (WGS) entry which is preliminary data.</text>
</comment>
<dbReference type="Pfam" id="PF14541">
    <property type="entry name" value="TAXi_C"/>
    <property type="match status" value="1"/>
</dbReference>
<evidence type="ECO:0000256" key="3">
    <source>
        <dbReference type="ARBA" id="ARBA00022525"/>
    </source>
</evidence>
<evidence type="ECO:0000259" key="10">
    <source>
        <dbReference type="PROSITE" id="PS51767"/>
    </source>
</evidence>
<dbReference type="Gene3D" id="2.40.70.10">
    <property type="entry name" value="Acid Proteases"/>
    <property type="match status" value="2"/>
</dbReference>
<dbReference type="EMBL" id="JAVIJP010000054">
    <property type="protein sequence ID" value="KAL3623110.1"/>
    <property type="molecule type" value="Genomic_DNA"/>
</dbReference>
<keyword evidence="13" id="KW-1185">Reference proteome</keyword>
<gene>
    <name evidence="12" type="ORF">CASFOL_031926</name>
    <name evidence="11" type="ORF">CASFOL_033447</name>
</gene>
<reference evidence="11" key="2">
    <citation type="submission" date="2024-11" db="EMBL/GenBank/DDBJ databases">
        <authorList>
            <person name="Burger M."/>
            <person name="Chory J."/>
        </authorList>
    </citation>
    <scope>NUCLEOTIDE SEQUENCE</scope>
    <source>
        <strain evidence="11">Tecolote</strain>
        <tissue evidence="11">Flower</tissue>
    </source>
</reference>
<evidence type="ECO:0000256" key="9">
    <source>
        <dbReference type="SAM" id="SignalP"/>
    </source>
</evidence>
<organism evidence="11 13">
    <name type="scientific">Castilleja foliolosa</name>
    <dbReference type="NCBI Taxonomy" id="1961234"/>
    <lineage>
        <taxon>Eukaryota</taxon>
        <taxon>Viridiplantae</taxon>
        <taxon>Streptophyta</taxon>
        <taxon>Embryophyta</taxon>
        <taxon>Tracheophyta</taxon>
        <taxon>Spermatophyta</taxon>
        <taxon>Magnoliopsida</taxon>
        <taxon>eudicotyledons</taxon>
        <taxon>Gunneridae</taxon>
        <taxon>Pentapetalae</taxon>
        <taxon>asterids</taxon>
        <taxon>lamiids</taxon>
        <taxon>Lamiales</taxon>
        <taxon>Orobanchaceae</taxon>
        <taxon>Pedicularideae</taxon>
        <taxon>Castillejinae</taxon>
        <taxon>Castilleja</taxon>
    </lineage>
</organism>
<evidence type="ECO:0000313" key="12">
    <source>
        <dbReference type="EMBL" id="KAL3623110.1"/>
    </source>
</evidence>
<dbReference type="FunFam" id="2.40.70.10:FF:000050">
    <property type="entry name" value="Aspartic proteinase CDR1"/>
    <property type="match status" value="1"/>
</dbReference>
<dbReference type="SUPFAM" id="SSF50630">
    <property type="entry name" value="Acid proteases"/>
    <property type="match status" value="1"/>
</dbReference>
<dbReference type="EMBL" id="JAVIJP010000058">
    <property type="protein sequence ID" value="KAL3622839.1"/>
    <property type="molecule type" value="Genomic_DNA"/>
</dbReference>
<dbReference type="InterPro" id="IPR032799">
    <property type="entry name" value="TAXi_C"/>
</dbReference>
<sequence length="441" mass="47734">MANTINMYITYVVSLTIISLFSISQSEPTANGFTTDLIHRDSPQSPSYDPTLSHSQRLINAIRRSSHRIQRFDPKGSSPRPDLVNSNGEYLMKYSVGTPPVPSLGIADTGSDIIWTQCKPCIQCFNQSLPIFNPKTSSTYRTVRCNTPSCQSFLEYSSCKASRSNSCLYSESYADGSFTQGNLARDTVTLASAGGKSVISVPKVVIGCGFENAGKFSGVESGIVGLGGGKASLVRQLGPLANGKFSYCLVALSEKSNSSSKLSFGTNAVVSGRGVGSTPILRQKVDTFYYATLLGISVGNRKLEMYDASSSSGNRKGNIVVDSGTTLTYLPSDLYAKLKSALQNGIKLKQIKDPEGILDLCFYTRRQNVRIPDITVHFEGADLKWKQDNVLVRMSDVTVCLAALPAQGPAIFGNLAQINFLVGYDLQKWTLSFKPMDCAKL</sequence>
<evidence type="ECO:0000256" key="4">
    <source>
        <dbReference type="ARBA" id="ARBA00022670"/>
    </source>
</evidence>
<dbReference type="CDD" id="cd05476">
    <property type="entry name" value="pepsin_A_like_plant"/>
    <property type="match status" value="1"/>
</dbReference>
<dbReference type="InterPro" id="IPR032861">
    <property type="entry name" value="TAXi_N"/>
</dbReference>
<comment type="subcellular location">
    <subcellularLocation>
        <location evidence="1">Secreted</location>
    </subcellularLocation>
</comment>
<dbReference type="GO" id="GO:0005576">
    <property type="term" value="C:extracellular region"/>
    <property type="evidence" value="ECO:0007669"/>
    <property type="project" value="UniProtKB-SubCell"/>
</dbReference>
<dbReference type="InterPro" id="IPR001969">
    <property type="entry name" value="Aspartic_peptidase_AS"/>
</dbReference>
<dbReference type="GO" id="GO:0006508">
    <property type="term" value="P:proteolysis"/>
    <property type="evidence" value="ECO:0007669"/>
    <property type="project" value="UniProtKB-KW"/>
</dbReference>
<keyword evidence="4" id="KW-0645">Protease</keyword>
<keyword evidence="6" id="KW-0064">Aspartyl protease</keyword>
<dbReference type="InterPro" id="IPR051708">
    <property type="entry name" value="Plant_Aspart_Prot_A1"/>
</dbReference>
<dbReference type="GO" id="GO:0004190">
    <property type="term" value="F:aspartic-type endopeptidase activity"/>
    <property type="evidence" value="ECO:0007669"/>
    <property type="project" value="UniProtKB-KW"/>
</dbReference>
<evidence type="ECO:0000256" key="7">
    <source>
        <dbReference type="ARBA" id="ARBA00022801"/>
    </source>
</evidence>
<dbReference type="InterPro" id="IPR034161">
    <property type="entry name" value="Pepsin-like_plant"/>
</dbReference>
<keyword evidence="8" id="KW-0325">Glycoprotein</keyword>
<dbReference type="PANTHER" id="PTHR47967">
    <property type="entry name" value="OS07G0603500 PROTEIN-RELATED"/>
    <property type="match status" value="1"/>
</dbReference>
<comment type="similarity">
    <text evidence="2">Belongs to the peptidase A1 family.</text>
</comment>
<accession>A0ABD3C0M2</accession>
<feature type="signal peptide" evidence="9">
    <location>
        <begin position="1"/>
        <end position="26"/>
    </location>
</feature>
<evidence type="ECO:0000256" key="8">
    <source>
        <dbReference type="ARBA" id="ARBA00023180"/>
    </source>
</evidence>
<dbReference type="FunFam" id="2.40.70.10:FF:000016">
    <property type="entry name" value="Probable aspartic protease At2g35615"/>
    <property type="match status" value="1"/>
</dbReference>
<dbReference type="AlphaFoldDB" id="A0ABD3C0M2"/>
<dbReference type="PROSITE" id="PS00141">
    <property type="entry name" value="ASP_PROTEASE"/>
    <property type="match status" value="1"/>
</dbReference>
<proteinExistence type="inferred from homology"/>